<organism evidence="1 2">
    <name type="scientific">Symbiodinium natans</name>
    <dbReference type="NCBI Taxonomy" id="878477"/>
    <lineage>
        <taxon>Eukaryota</taxon>
        <taxon>Sar</taxon>
        <taxon>Alveolata</taxon>
        <taxon>Dinophyceae</taxon>
        <taxon>Suessiales</taxon>
        <taxon>Symbiodiniaceae</taxon>
        <taxon>Symbiodinium</taxon>
    </lineage>
</organism>
<proteinExistence type="predicted"/>
<protein>
    <submittedName>
        <fullName evidence="1">Uncharacterized protein</fullName>
    </submittedName>
</protein>
<dbReference type="EMBL" id="CAJNDS010002446">
    <property type="protein sequence ID" value="CAE7478708.1"/>
    <property type="molecule type" value="Genomic_DNA"/>
</dbReference>
<comment type="caution">
    <text evidence="1">The sequence shown here is derived from an EMBL/GenBank/DDBJ whole genome shotgun (WGS) entry which is preliminary data.</text>
</comment>
<sequence>MQWCVLCAKWFWMSLGFHLPQLRNISNMFFVPYSVPLGSSHFGYTLVLLASNWCWSYQESIMGKHGRFGWTLWICVVLAEGGSPRKAPQARMAQQDDFELCAHRAHIAHARVPGVPRSSLVSTTSYITSGCEPGTQIPIVTESQCAQDPAACEGFCCPAQALWCAGCGNASQAGCHDCAGGFVNLDETGSPANTRCEACMDTPGWVNKAGQSCVQLETSDCTDEEYHFLSANMACCQCGGGHRQATTFTYFTRTLVLGERPSDTLGHPVPRTAAHYSVNADCPLLDHNLTLNASTGQVELSGSCETVGCGSDEPFTVSCLVTAHQSEVLNFTSNLVVHASKLVYGSDNILLVPRGSGVATFDPQSSFGMVGGDAFSMACVPSAETPWLSFDAGNGTIRIAPDLAPNNTYGITDINVPGLALSHGSGLHCQVVGRISQTQPVEASLLILVPTPWSSVAWTNPHIRQTIGVEAPPTIPSDASKRQWSLPPTSFTAACTCDVEDVVFAFDVLTGQATLDGHDVFALEPTSGIVLPNGNSSLSYLLDKGDANRHSLSLSCVVFGHYDWQVGRRITVKGNLSVQINDDTCWKPLVSSAWRVAEQVEAESCKSECRRRANCSHFTVDGETCLFLSARCNALSGCQVYANVTEKIPRCSERVTCLHFNVDNQFYAGTYCPAIADSNGDAIYLHDGVTQRDAHYLVPFRQSQYNITNITCEDGSFVLKSSDPSDDFLDPDVNNSRLELHGKDLACIKGTAAGELLALVFSHGRQLVSIASHSFVGANASFLELDGGECSAPNLTSNTIDGDPGANGEFSAVIVDDVSTVEPADFSLHPCECLPPAWESEAQEESSAEHKVQQFLIAQGAYTCNQVDLLQFFQLDDREIPLDLCAASCRALEDCNFFWAGAASGASQCKLYRECRFLVREVGAEGSLYGMPPSREMCRKSDPEACWSTTVRRRMLGASVSSILQPGGRCVFQEQLEHCDWQLLIGGTGIQECGKCDYAFADSHSWRHKKPLQGPFRPGTTLELSCWHEYYSAVPGDNEEGALQRAQNQLTCLGGEWIAETSSFACAACVQLVRAPYAALQDAEKQELYFAARHEMQFLIDTKTSHMLDRHGKLVAASLNERRWLGSVMLHDPHENRSWLAGASAFLSSRDVLSSYQHFSVDSTASEAGVTFRVLAPQGDELSGKCFWPEDFSPRVAGHVGFGDCADDNARWCVSPEGLWSSKSGALCLQTTEEGREVGVSLCSWDRATRYVTEAVGSASSIQLEVAEELGFAEELIPESAEDETEDVAAQLCIKTVKRTMPRVPIGFVLESGEEAACLGTVLEIEGAVDSDCPIDSTEGCLEHCAIHCWLHQKCAGFSHSWFFDGNYKPCTFYENISDTESEAGSVCVSKIPKQAPKLCHVPKEKASTGGFLLHIPDPKDGQVWRLESSEKRSQCLSVDGGEFVSETCSDGRKQMLDIPELTKFVTVSLLDAYTAHAPERSRSSLD</sequence>
<dbReference type="Proteomes" id="UP000604046">
    <property type="component" value="Unassembled WGS sequence"/>
</dbReference>
<accession>A0A812SD56</accession>
<evidence type="ECO:0000313" key="2">
    <source>
        <dbReference type="Proteomes" id="UP000604046"/>
    </source>
</evidence>
<keyword evidence="2" id="KW-1185">Reference proteome</keyword>
<name>A0A812SD56_9DINO</name>
<reference evidence="1" key="1">
    <citation type="submission" date="2021-02" db="EMBL/GenBank/DDBJ databases">
        <authorList>
            <person name="Dougan E. K."/>
            <person name="Rhodes N."/>
            <person name="Thang M."/>
            <person name="Chan C."/>
        </authorList>
    </citation>
    <scope>NUCLEOTIDE SEQUENCE</scope>
</reference>
<gene>
    <name evidence="1" type="ORF">SNAT2548_LOCUS26885</name>
</gene>
<evidence type="ECO:0000313" key="1">
    <source>
        <dbReference type="EMBL" id="CAE7478708.1"/>
    </source>
</evidence>